<dbReference type="PANTHER" id="PTHR33420:SF12">
    <property type="entry name" value="FIMBRIN-LIKE PROTEIN FIMI-RELATED"/>
    <property type="match status" value="1"/>
</dbReference>
<evidence type="ECO:0000313" key="7">
    <source>
        <dbReference type="EMBL" id="SCM53171.1"/>
    </source>
</evidence>
<feature type="signal peptide" evidence="5">
    <location>
        <begin position="1"/>
        <end position="24"/>
    </location>
</feature>
<dbReference type="GO" id="GO:0043709">
    <property type="term" value="P:cell adhesion involved in single-species biofilm formation"/>
    <property type="evidence" value="ECO:0007669"/>
    <property type="project" value="TreeGrafter"/>
</dbReference>
<dbReference type="Pfam" id="PF00419">
    <property type="entry name" value="Fimbrial"/>
    <property type="match status" value="1"/>
</dbReference>
<dbReference type="InterPro" id="IPR036937">
    <property type="entry name" value="Adhesion_dom_fimbrial_sf"/>
</dbReference>
<feature type="chain" id="PRO_5008751863" evidence="5">
    <location>
        <begin position="25"/>
        <end position="186"/>
    </location>
</feature>
<dbReference type="SUPFAM" id="SSF49401">
    <property type="entry name" value="Bacterial adhesins"/>
    <property type="match status" value="1"/>
</dbReference>
<evidence type="ECO:0000256" key="5">
    <source>
        <dbReference type="SAM" id="SignalP"/>
    </source>
</evidence>
<feature type="domain" description="Fimbrial-type adhesion" evidence="6">
    <location>
        <begin position="38"/>
        <end position="185"/>
    </location>
</feature>
<sequence length="186" mass="19000">MKASKMLVSALSVLTMMAAGSAMAAPVATPITVNGGSINFTGEVTDAACIVNPESVNQTYALSPLKTSEVAAGKTGASTEVRIYLEECSTEVYKTASFAFKGVPDLNDPTVLANAPGAGGARGVGVQMKDMDGKVINFTAADDKGAKMQLIEGTNVAIFSAALVGTSETATPGHVSATTDFKVHYE</sequence>
<dbReference type="AlphaFoldDB" id="A0A1C6Z2E8"/>
<dbReference type="PANTHER" id="PTHR33420">
    <property type="entry name" value="FIMBRIAL SUBUNIT ELFA-RELATED"/>
    <property type="match status" value="1"/>
</dbReference>
<dbReference type="Gene3D" id="2.60.40.1090">
    <property type="entry name" value="Fimbrial-type adhesion domain"/>
    <property type="match status" value="1"/>
</dbReference>
<dbReference type="RefSeq" id="WP_072309121.1">
    <property type="nucleotide sequence ID" value="NZ_FMIQ01000051.1"/>
</dbReference>
<dbReference type="GO" id="GO:0009289">
    <property type="term" value="C:pilus"/>
    <property type="evidence" value="ECO:0007669"/>
    <property type="project" value="UniProtKB-SubCell"/>
</dbReference>
<organism evidence="7 8">
    <name type="scientific">Hafnia alvei</name>
    <dbReference type="NCBI Taxonomy" id="569"/>
    <lineage>
        <taxon>Bacteria</taxon>
        <taxon>Pseudomonadati</taxon>
        <taxon>Pseudomonadota</taxon>
        <taxon>Gammaproteobacteria</taxon>
        <taxon>Enterobacterales</taxon>
        <taxon>Hafniaceae</taxon>
        <taxon>Hafnia</taxon>
    </lineage>
</organism>
<keyword evidence="3 5" id="KW-0732">Signal</keyword>
<dbReference type="InterPro" id="IPR008966">
    <property type="entry name" value="Adhesion_dom_sf"/>
</dbReference>
<evidence type="ECO:0000259" key="6">
    <source>
        <dbReference type="Pfam" id="PF00419"/>
    </source>
</evidence>
<evidence type="ECO:0000256" key="2">
    <source>
        <dbReference type="ARBA" id="ARBA00006671"/>
    </source>
</evidence>
<evidence type="ECO:0000313" key="8">
    <source>
        <dbReference type="Proteomes" id="UP000094844"/>
    </source>
</evidence>
<accession>A0A1C6Z2E8</accession>
<evidence type="ECO:0000256" key="1">
    <source>
        <dbReference type="ARBA" id="ARBA00004561"/>
    </source>
</evidence>
<dbReference type="InterPro" id="IPR050263">
    <property type="entry name" value="Bact_Fimbrial_Adh_Pro"/>
</dbReference>
<name>A0A1C6Z2E8_HAFAL</name>
<dbReference type="Proteomes" id="UP000094844">
    <property type="component" value="Unassembled WGS sequence"/>
</dbReference>
<reference evidence="7 8" key="1">
    <citation type="submission" date="2016-09" db="EMBL/GenBank/DDBJ databases">
        <authorList>
            <person name="Capua I."/>
            <person name="De Benedictis P."/>
            <person name="Joannis T."/>
            <person name="Lombin L.H."/>
            <person name="Cattoli G."/>
        </authorList>
    </citation>
    <scope>NUCLEOTIDE SEQUENCE [LARGE SCALE GENOMIC DNA]</scope>
    <source>
        <strain evidence="7 8">GB001</strain>
    </source>
</reference>
<dbReference type="InterPro" id="IPR000259">
    <property type="entry name" value="Adhesion_dom_fimbrial"/>
</dbReference>
<gene>
    <name evidence="7" type="ORF">BN1044_02660</name>
</gene>
<proteinExistence type="inferred from homology"/>
<comment type="subcellular location">
    <subcellularLocation>
        <location evidence="1">Fimbrium</location>
    </subcellularLocation>
</comment>
<dbReference type="EMBL" id="FMIQ01000051">
    <property type="protein sequence ID" value="SCM53171.1"/>
    <property type="molecule type" value="Genomic_DNA"/>
</dbReference>
<keyword evidence="4" id="KW-0281">Fimbrium</keyword>
<comment type="similarity">
    <text evidence="2">Belongs to the fimbrial protein family.</text>
</comment>
<protein>
    <submittedName>
        <fullName evidence="7">Major type 1 subunit fimbrin (Pilin)</fullName>
    </submittedName>
</protein>
<evidence type="ECO:0000256" key="3">
    <source>
        <dbReference type="ARBA" id="ARBA00022729"/>
    </source>
</evidence>
<evidence type="ECO:0000256" key="4">
    <source>
        <dbReference type="ARBA" id="ARBA00023263"/>
    </source>
</evidence>